<proteinExistence type="predicted"/>
<evidence type="ECO:0000256" key="1">
    <source>
        <dbReference type="SAM" id="MobiDB-lite"/>
    </source>
</evidence>
<evidence type="ECO:0000313" key="3">
    <source>
        <dbReference type="Proteomes" id="UP000887159"/>
    </source>
</evidence>
<dbReference type="AlphaFoldDB" id="A0A8X6S089"/>
<comment type="caution">
    <text evidence="2">The sequence shown here is derived from an EMBL/GenBank/DDBJ whole genome shotgun (WGS) entry which is preliminary data.</text>
</comment>
<dbReference type="Proteomes" id="UP000887159">
    <property type="component" value="Unassembled WGS sequence"/>
</dbReference>
<feature type="region of interest" description="Disordered" evidence="1">
    <location>
        <begin position="145"/>
        <end position="165"/>
    </location>
</feature>
<accession>A0A8X6S089</accession>
<organism evidence="2 3">
    <name type="scientific">Trichonephila clavipes</name>
    <name type="common">Golden silk orbweaver</name>
    <name type="synonym">Nephila clavipes</name>
    <dbReference type="NCBI Taxonomy" id="2585209"/>
    <lineage>
        <taxon>Eukaryota</taxon>
        <taxon>Metazoa</taxon>
        <taxon>Ecdysozoa</taxon>
        <taxon>Arthropoda</taxon>
        <taxon>Chelicerata</taxon>
        <taxon>Arachnida</taxon>
        <taxon>Araneae</taxon>
        <taxon>Araneomorphae</taxon>
        <taxon>Entelegynae</taxon>
        <taxon>Araneoidea</taxon>
        <taxon>Nephilidae</taxon>
        <taxon>Trichonephila</taxon>
    </lineage>
</organism>
<feature type="compositionally biased region" description="Polar residues" evidence="1">
    <location>
        <begin position="145"/>
        <end position="162"/>
    </location>
</feature>
<dbReference type="EMBL" id="BMAU01021236">
    <property type="protein sequence ID" value="GFY03391.1"/>
    <property type="molecule type" value="Genomic_DNA"/>
</dbReference>
<gene>
    <name evidence="2" type="ORF">TNCV_1173491</name>
</gene>
<evidence type="ECO:0000313" key="2">
    <source>
        <dbReference type="EMBL" id="GFY03391.1"/>
    </source>
</evidence>
<reference evidence="2" key="1">
    <citation type="submission" date="2020-08" db="EMBL/GenBank/DDBJ databases">
        <title>Multicomponent nature underlies the extraordinary mechanical properties of spider dragline silk.</title>
        <authorList>
            <person name="Kono N."/>
            <person name="Nakamura H."/>
            <person name="Mori M."/>
            <person name="Yoshida Y."/>
            <person name="Ohtoshi R."/>
            <person name="Malay A.D."/>
            <person name="Moran D.A.P."/>
            <person name="Tomita M."/>
            <person name="Numata K."/>
            <person name="Arakawa K."/>
        </authorList>
    </citation>
    <scope>NUCLEOTIDE SEQUENCE</scope>
</reference>
<name>A0A8X6S089_TRICX</name>
<protein>
    <submittedName>
        <fullName evidence="2">Uncharacterized protein</fullName>
    </submittedName>
</protein>
<keyword evidence="3" id="KW-1185">Reference proteome</keyword>
<sequence>MYAAQQKKVGPITQDLPQFGSRLDLDLNDNDNDSNNSNGQMFSPVVFSEKLGIFRKICRLTTCEDRRSCIGVGLTPYTIVIPSVKRWELRSSQFVRFGPVYKAKSISICLQPLLQILRSTRDIKMIPEMGYASRAKRELVVMATSPASKQRTAKTETTARSASQREQEAAFSIFVRGGKTARAGPGATEVEEIVDVSEPMNIDSDAKMDIEAPI</sequence>